<sequence length="177" mass="20196">MAMNRSPVPFGGRRGEEVISYPQGSWPPPQQQQMPQQPQYYQVDEEGKPVSWPPPEEAADQLRHSTQQQKLPQTVVTGNGFCLRKLIHLNTRGQLRKLQLRAPVGNRSQMYGSTTFHNPTEERAPRLTTGSGRASECPTAQVVQNEKHFMPISCRQTEGKDKDMYFEFENLCNEPKQ</sequence>
<name>A0A7R8ZP39_9CRUS</name>
<reference evidence="2" key="1">
    <citation type="submission" date="2020-11" db="EMBL/GenBank/DDBJ databases">
        <authorList>
            <person name="Tran Van P."/>
        </authorList>
    </citation>
    <scope>NUCLEOTIDE SEQUENCE</scope>
</reference>
<feature type="compositionally biased region" description="Polar residues" evidence="1">
    <location>
        <begin position="109"/>
        <end position="118"/>
    </location>
</feature>
<organism evidence="2">
    <name type="scientific">Cyprideis torosa</name>
    <dbReference type="NCBI Taxonomy" id="163714"/>
    <lineage>
        <taxon>Eukaryota</taxon>
        <taxon>Metazoa</taxon>
        <taxon>Ecdysozoa</taxon>
        <taxon>Arthropoda</taxon>
        <taxon>Crustacea</taxon>
        <taxon>Oligostraca</taxon>
        <taxon>Ostracoda</taxon>
        <taxon>Podocopa</taxon>
        <taxon>Podocopida</taxon>
        <taxon>Cytherocopina</taxon>
        <taxon>Cytheroidea</taxon>
        <taxon>Cytherideidae</taxon>
        <taxon>Cyprideis</taxon>
    </lineage>
</organism>
<gene>
    <name evidence="2" type="ORF">CTOB1V02_LOCUS8964</name>
</gene>
<feature type="non-terminal residue" evidence="2">
    <location>
        <position position="177"/>
    </location>
</feature>
<feature type="region of interest" description="Disordered" evidence="1">
    <location>
        <begin position="109"/>
        <end position="136"/>
    </location>
</feature>
<dbReference type="EMBL" id="OB663196">
    <property type="protein sequence ID" value="CAD7231110.1"/>
    <property type="molecule type" value="Genomic_DNA"/>
</dbReference>
<accession>A0A7R8ZP39</accession>
<dbReference type="AlphaFoldDB" id="A0A7R8ZP39"/>
<evidence type="ECO:0000256" key="1">
    <source>
        <dbReference type="SAM" id="MobiDB-lite"/>
    </source>
</evidence>
<feature type="region of interest" description="Disordered" evidence="1">
    <location>
        <begin position="1"/>
        <end position="69"/>
    </location>
</feature>
<protein>
    <submittedName>
        <fullName evidence="2">Uncharacterized protein</fullName>
    </submittedName>
</protein>
<feature type="compositionally biased region" description="Low complexity" evidence="1">
    <location>
        <begin position="31"/>
        <end position="42"/>
    </location>
</feature>
<proteinExistence type="predicted"/>
<evidence type="ECO:0000313" key="2">
    <source>
        <dbReference type="EMBL" id="CAD7231110.1"/>
    </source>
</evidence>